<dbReference type="RefSeq" id="XP_034253608.1">
    <property type="nucleotide sequence ID" value="XM_034397717.1"/>
</dbReference>
<dbReference type="GO" id="GO:0006749">
    <property type="term" value="P:glutathione metabolic process"/>
    <property type="evidence" value="ECO:0007669"/>
    <property type="project" value="TreeGrafter"/>
</dbReference>
<evidence type="ECO:0000259" key="2">
    <source>
        <dbReference type="PROSITE" id="PS50404"/>
    </source>
</evidence>
<comment type="subunit">
    <text evidence="1">Homodimer.</text>
</comment>
<dbReference type="SFLD" id="SFLDG00358">
    <property type="entry name" value="Main_(cytGST)"/>
    <property type="match status" value="1"/>
</dbReference>
<organism evidence="5">
    <name type="scientific">Thrips palmi</name>
    <name type="common">Melon thrips</name>
    <dbReference type="NCBI Taxonomy" id="161013"/>
    <lineage>
        <taxon>Eukaryota</taxon>
        <taxon>Metazoa</taxon>
        <taxon>Ecdysozoa</taxon>
        <taxon>Arthropoda</taxon>
        <taxon>Hexapoda</taxon>
        <taxon>Insecta</taxon>
        <taxon>Pterygota</taxon>
        <taxon>Neoptera</taxon>
        <taxon>Paraneoptera</taxon>
        <taxon>Thysanoptera</taxon>
        <taxon>Terebrantia</taxon>
        <taxon>Thripoidea</taxon>
        <taxon>Thripidae</taxon>
        <taxon>Thrips</taxon>
    </lineage>
</organism>
<dbReference type="KEGG" id="tpal:117652637"/>
<gene>
    <name evidence="5" type="primary">LOC117652637</name>
</gene>
<dbReference type="GO" id="GO:0004364">
    <property type="term" value="F:glutathione transferase activity"/>
    <property type="evidence" value="ECO:0007669"/>
    <property type="project" value="TreeGrafter"/>
</dbReference>
<dbReference type="PROSITE" id="PS50404">
    <property type="entry name" value="GST_NTER"/>
    <property type="match status" value="1"/>
</dbReference>
<evidence type="ECO:0000313" key="4">
    <source>
        <dbReference type="Proteomes" id="UP000515158"/>
    </source>
</evidence>
<dbReference type="SUPFAM" id="SSF52833">
    <property type="entry name" value="Thioredoxin-like"/>
    <property type="match status" value="1"/>
</dbReference>
<dbReference type="InterPro" id="IPR004045">
    <property type="entry name" value="Glutathione_S-Trfase_N"/>
</dbReference>
<dbReference type="PANTHER" id="PTHR43969:SF9">
    <property type="entry name" value="GLUTATHIONE S TRANSFERASE D10, ISOFORM A-RELATED"/>
    <property type="match status" value="1"/>
</dbReference>
<dbReference type="OrthoDB" id="8183779at2759"/>
<sequence>MPITLYGLNTSPPVRGVRLAAKAMGIEFDCKSVDVLLGEEMKPEFLKINPHHTVPTIVDGDFVLWDSHAIVTYLGDKTGNDAWYPKDIKKRATLQQRLHYNNSVLFTRFRAYVDPIFYKNDLDVPPERIQRLQDALDLMEPIIHEGGWLVGDHPTIADCCCVASVSTIVQVLPQLTLKPKVAAWLRRCKKELPGYNEVNAPFANKVAEHAAKILREKWRS</sequence>
<dbReference type="Proteomes" id="UP000515158">
    <property type="component" value="Unplaced"/>
</dbReference>
<dbReference type="InterPro" id="IPR036282">
    <property type="entry name" value="Glutathione-S-Trfase_C_sf"/>
</dbReference>
<dbReference type="InterPro" id="IPR036249">
    <property type="entry name" value="Thioredoxin-like_sf"/>
</dbReference>
<dbReference type="SUPFAM" id="SSF47616">
    <property type="entry name" value="GST C-terminal domain-like"/>
    <property type="match status" value="1"/>
</dbReference>
<evidence type="ECO:0000259" key="3">
    <source>
        <dbReference type="PROSITE" id="PS50405"/>
    </source>
</evidence>
<proteinExistence type="predicted"/>
<dbReference type="InterPro" id="IPR010987">
    <property type="entry name" value="Glutathione-S-Trfase_C-like"/>
</dbReference>
<dbReference type="CDD" id="cd03045">
    <property type="entry name" value="GST_N_Delta_Epsilon"/>
    <property type="match status" value="1"/>
</dbReference>
<dbReference type="FunFam" id="1.20.1050.10:FF:000007">
    <property type="entry name" value="Glutathione S-transferase 1-1"/>
    <property type="match status" value="1"/>
</dbReference>
<dbReference type="Gene3D" id="1.20.1050.10">
    <property type="match status" value="1"/>
</dbReference>
<evidence type="ECO:0000256" key="1">
    <source>
        <dbReference type="ARBA" id="ARBA00011738"/>
    </source>
</evidence>
<dbReference type="PROSITE" id="PS50405">
    <property type="entry name" value="GST_CTER"/>
    <property type="match status" value="1"/>
</dbReference>
<dbReference type="Pfam" id="PF02798">
    <property type="entry name" value="GST_N"/>
    <property type="match status" value="1"/>
</dbReference>
<feature type="domain" description="GST C-terminal" evidence="3">
    <location>
        <begin position="87"/>
        <end position="213"/>
    </location>
</feature>
<dbReference type="Gene3D" id="3.40.30.10">
    <property type="entry name" value="Glutaredoxin"/>
    <property type="match status" value="1"/>
</dbReference>
<dbReference type="InterPro" id="IPR004046">
    <property type="entry name" value="GST_C"/>
</dbReference>
<dbReference type="FunCoup" id="A0A6P9A6L3">
    <property type="interactions" value="346"/>
</dbReference>
<dbReference type="InParanoid" id="A0A6P9A6L3"/>
<dbReference type="SFLD" id="SFLDG01153">
    <property type="entry name" value="Main.4:_Theta-like"/>
    <property type="match status" value="1"/>
</dbReference>
<accession>A0A6P9A6L3</accession>
<dbReference type="PANTHER" id="PTHR43969">
    <property type="entry name" value="GLUTATHIONE S TRANSFERASE D10, ISOFORM A-RELATED"/>
    <property type="match status" value="1"/>
</dbReference>
<feature type="domain" description="GST N-terminal" evidence="2">
    <location>
        <begin position="1"/>
        <end position="82"/>
    </location>
</feature>
<dbReference type="CDD" id="cd03177">
    <property type="entry name" value="GST_C_Delta_Epsilon"/>
    <property type="match status" value="1"/>
</dbReference>
<name>A0A6P9A6L3_THRPL</name>
<keyword evidence="4" id="KW-1185">Reference proteome</keyword>
<dbReference type="FunFam" id="3.40.30.10:FF:000034">
    <property type="entry name" value="glutathione S-transferase 1"/>
    <property type="match status" value="1"/>
</dbReference>
<dbReference type="InterPro" id="IPR040079">
    <property type="entry name" value="Glutathione_S-Trfase"/>
</dbReference>
<dbReference type="AlphaFoldDB" id="A0A6P9A6L3"/>
<dbReference type="GeneID" id="117652637"/>
<protein>
    <submittedName>
        <fullName evidence="5">Glutathione S-transferase 1-like</fullName>
    </submittedName>
</protein>
<reference evidence="5" key="1">
    <citation type="submission" date="2025-08" db="UniProtKB">
        <authorList>
            <consortium name="RefSeq"/>
        </authorList>
    </citation>
    <scope>IDENTIFICATION</scope>
    <source>
        <tissue evidence="5">Total insect</tissue>
    </source>
</reference>
<evidence type="ECO:0000313" key="5">
    <source>
        <dbReference type="RefSeq" id="XP_034253608.1"/>
    </source>
</evidence>
<dbReference type="SFLD" id="SFLDS00019">
    <property type="entry name" value="Glutathione_Transferase_(cytos"/>
    <property type="match status" value="1"/>
</dbReference>
<dbReference type="Pfam" id="PF14497">
    <property type="entry name" value="GST_C_3"/>
    <property type="match status" value="1"/>
</dbReference>